<comment type="caution">
    <text evidence="1">The sequence shown here is derived from an EMBL/GenBank/DDBJ whole genome shotgun (WGS) entry which is preliminary data.</text>
</comment>
<accession>A0ABR0NZF9</accession>
<dbReference type="Proteomes" id="UP001358586">
    <property type="component" value="Chromosome 8"/>
</dbReference>
<protein>
    <submittedName>
        <fullName evidence="1">Uncharacterized protein</fullName>
    </submittedName>
</protein>
<dbReference type="EMBL" id="JARKNE010000008">
    <property type="protein sequence ID" value="KAK5811638.1"/>
    <property type="molecule type" value="Genomic_DNA"/>
</dbReference>
<evidence type="ECO:0000313" key="2">
    <source>
        <dbReference type="Proteomes" id="UP001358586"/>
    </source>
</evidence>
<sequence length="189" mass="21669">MVLVIWESACQPWANGGLSLRIVAIPLPSPTIGLDRVIWGGTTIGAFILKSVYGKIQKESWNPKEAIWQFPWKFQGILICLRIDGMVNVDRGFVVAGGEVWDQNERWILGFNRFYFCKTFPIPSPSSESSPSPFLPVHQRQPLLLILGVLFINRMGQGNKERTTKQFRWTKPMEYIFSQNSSRWGPKRK</sequence>
<name>A0ABR0NZF9_GOSAR</name>
<reference evidence="1 2" key="1">
    <citation type="submission" date="2023-03" db="EMBL/GenBank/DDBJ databases">
        <title>WGS of Gossypium arboreum.</title>
        <authorList>
            <person name="Yu D."/>
        </authorList>
    </citation>
    <scope>NUCLEOTIDE SEQUENCE [LARGE SCALE GENOMIC DNA]</scope>
    <source>
        <tissue evidence="1">Leaf</tissue>
    </source>
</reference>
<evidence type="ECO:0000313" key="1">
    <source>
        <dbReference type="EMBL" id="KAK5811638.1"/>
    </source>
</evidence>
<proteinExistence type="predicted"/>
<gene>
    <name evidence="1" type="ORF">PVK06_026990</name>
</gene>
<keyword evidence="2" id="KW-1185">Reference proteome</keyword>
<organism evidence="1 2">
    <name type="scientific">Gossypium arboreum</name>
    <name type="common">Tree cotton</name>
    <name type="synonym">Gossypium nanking</name>
    <dbReference type="NCBI Taxonomy" id="29729"/>
    <lineage>
        <taxon>Eukaryota</taxon>
        <taxon>Viridiplantae</taxon>
        <taxon>Streptophyta</taxon>
        <taxon>Embryophyta</taxon>
        <taxon>Tracheophyta</taxon>
        <taxon>Spermatophyta</taxon>
        <taxon>Magnoliopsida</taxon>
        <taxon>eudicotyledons</taxon>
        <taxon>Gunneridae</taxon>
        <taxon>Pentapetalae</taxon>
        <taxon>rosids</taxon>
        <taxon>malvids</taxon>
        <taxon>Malvales</taxon>
        <taxon>Malvaceae</taxon>
        <taxon>Malvoideae</taxon>
        <taxon>Gossypium</taxon>
    </lineage>
</organism>